<dbReference type="GO" id="GO:0046872">
    <property type="term" value="F:metal ion binding"/>
    <property type="evidence" value="ECO:0007669"/>
    <property type="project" value="UniProtKB-KW"/>
</dbReference>
<dbReference type="Pfam" id="PF04055">
    <property type="entry name" value="Radical_SAM"/>
    <property type="match status" value="1"/>
</dbReference>
<dbReference type="NCBIfam" id="TIGR04085">
    <property type="entry name" value="rSAM_more_4Fe4S"/>
    <property type="match status" value="1"/>
</dbReference>
<dbReference type="GO" id="GO:0051539">
    <property type="term" value="F:4 iron, 4 sulfur cluster binding"/>
    <property type="evidence" value="ECO:0007669"/>
    <property type="project" value="UniProtKB-KW"/>
</dbReference>
<evidence type="ECO:0000256" key="7">
    <source>
        <dbReference type="ARBA" id="ARBA00023239"/>
    </source>
</evidence>
<feature type="domain" description="Radical SAM core" evidence="16">
    <location>
        <begin position="119"/>
        <end position="329"/>
    </location>
</feature>
<evidence type="ECO:0000256" key="14">
    <source>
        <dbReference type="ARBA" id="ARBA00079192"/>
    </source>
</evidence>
<keyword evidence="6" id="KW-0411">Iron-sulfur</keyword>
<dbReference type="SFLD" id="SFLDG01385">
    <property type="entry name" value="heme_carboxy_lyase_like"/>
    <property type="match status" value="1"/>
</dbReference>
<dbReference type="Proteomes" id="UP000570678">
    <property type="component" value="Unassembled WGS sequence"/>
</dbReference>
<dbReference type="InterPro" id="IPR023885">
    <property type="entry name" value="4Fe4S-binding_SPASM_dom"/>
</dbReference>
<dbReference type="SMART" id="SM00729">
    <property type="entry name" value="Elp3"/>
    <property type="match status" value="1"/>
</dbReference>
<accession>A0A846YG53</accession>
<dbReference type="SFLD" id="SFLDS00029">
    <property type="entry name" value="Radical_SAM"/>
    <property type="match status" value="1"/>
</dbReference>
<evidence type="ECO:0000256" key="12">
    <source>
        <dbReference type="ARBA" id="ARBA00074337"/>
    </source>
</evidence>
<evidence type="ECO:0000256" key="10">
    <source>
        <dbReference type="ARBA" id="ARBA00066739"/>
    </source>
</evidence>
<dbReference type="Pfam" id="PF26520">
    <property type="entry name" value="MftB_chaperone"/>
    <property type="match status" value="1"/>
</dbReference>
<dbReference type="AlphaFoldDB" id="A0A846YG53"/>
<evidence type="ECO:0000256" key="2">
    <source>
        <dbReference type="ARBA" id="ARBA00022485"/>
    </source>
</evidence>
<dbReference type="SFLD" id="SFLDF00316">
    <property type="entry name" value="C-terminal_tyrosine_decarboxyl"/>
    <property type="match status" value="1"/>
</dbReference>
<keyword evidence="18" id="KW-1185">Reference proteome</keyword>
<name>A0A846YG53_9NOCA</name>
<keyword evidence="4" id="KW-0479">Metal-binding</keyword>
<evidence type="ECO:0000259" key="16">
    <source>
        <dbReference type="PROSITE" id="PS51918"/>
    </source>
</evidence>
<dbReference type="CDD" id="cd21123">
    <property type="entry name" value="SPASM_MftC-like"/>
    <property type="match status" value="1"/>
</dbReference>
<dbReference type="InterPro" id="IPR023913">
    <property type="entry name" value="MftC"/>
</dbReference>
<evidence type="ECO:0000313" key="17">
    <source>
        <dbReference type="EMBL" id="NKY56674.1"/>
    </source>
</evidence>
<evidence type="ECO:0000256" key="4">
    <source>
        <dbReference type="ARBA" id="ARBA00022723"/>
    </source>
</evidence>
<dbReference type="EC" id="1.3.98.7" evidence="10"/>
<comment type="caution">
    <text evidence="17">The sequence shown here is derived from an EMBL/GenBank/DDBJ whole genome shotgun (WGS) entry which is preliminary data.</text>
</comment>
<proteinExistence type="predicted"/>
<gene>
    <name evidence="17" type="primary">mftC</name>
    <name evidence="17" type="ORF">HGA15_11025</name>
</gene>
<comment type="catalytic activity">
    <reaction evidence="8">
        <text>[mycofactocin precursor peptide]-C-terminal glycyl-L-valyl-L-tyrosine + S-adenosyl-L-methionine = [mycofactocin precursor peptide]-C-terminal glycyl-N-{[2-(4-hydroxyphenyl)ethenyl]-3-methylbutanamide} + 5'-deoxyadenosine + L-methionine + CO2</text>
        <dbReference type="Rhea" id="RHEA:65492"/>
        <dbReference type="Rhea" id="RHEA-COMP:16815"/>
        <dbReference type="Rhea" id="RHEA-COMP:16816"/>
        <dbReference type="ChEBI" id="CHEBI:16526"/>
        <dbReference type="ChEBI" id="CHEBI:17319"/>
        <dbReference type="ChEBI" id="CHEBI:57844"/>
        <dbReference type="ChEBI" id="CHEBI:59789"/>
        <dbReference type="ChEBI" id="CHEBI:156515"/>
        <dbReference type="ChEBI" id="CHEBI:156517"/>
        <dbReference type="EC" id="1.3.98.7"/>
    </reaction>
</comment>
<dbReference type="CDD" id="cd01335">
    <property type="entry name" value="Radical_SAM"/>
    <property type="match status" value="1"/>
</dbReference>
<dbReference type="GO" id="GO:0016491">
    <property type="term" value="F:oxidoreductase activity"/>
    <property type="evidence" value="ECO:0007669"/>
    <property type="project" value="InterPro"/>
</dbReference>
<evidence type="ECO:0000313" key="18">
    <source>
        <dbReference type="Proteomes" id="UP000570678"/>
    </source>
</evidence>
<dbReference type="InterPro" id="IPR058240">
    <property type="entry name" value="rSAM_sf"/>
</dbReference>
<comment type="cofactor">
    <cofactor evidence="1">
        <name>[4Fe-4S] cluster</name>
        <dbReference type="ChEBI" id="CHEBI:49883"/>
    </cofactor>
</comment>
<keyword evidence="3" id="KW-0949">S-adenosyl-L-methionine</keyword>
<dbReference type="SUPFAM" id="SSF102114">
    <property type="entry name" value="Radical SAM enzymes"/>
    <property type="match status" value="1"/>
</dbReference>
<dbReference type="InterPro" id="IPR050377">
    <property type="entry name" value="Radical_SAM_PqqE_MftC-like"/>
</dbReference>
<evidence type="ECO:0000256" key="15">
    <source>
        <dbReference type="SAM" id="MobiDB-lite"/>
    </source>
</evidence>
<organism evidence="17 18">
    <name type="scientific">Nocardia flavorosea</name>
    <dbReference type="NCBI Taxonomy" id="53429"/>
    <lineage>
        <taxon>Bacteria</taxon>
        <taxon>Bacillati</taxon>
        <taxon>Actinomycetota</taxon>
        <taxon>Actinomycetes</taxon>
        <taxon>Mycobacteriales</taxon>
        <taxon>Nocardiaceae</taxon>
        <taxon>Nocardia</taxon>
    </lineage>
</organism>
<dbReference type="NCBIfam" id="TIGR03967">
    <property type="entry name" value="mycofact_MftB"/>
    <property type="match status" value="1"/>
</dbReference>
<keyword evidence="2" id="KW-0004">4Fe-4S</keyword>
<evidence type="ECO:0000256" key="1">
    <source>
        <dbReference type="ARBA" id="ARBA00001966"/>
    </source>
</evidence>
<dbReference type="SFLD" id="SFLDG01386">
    <property type="entry name" value="main_SPASM_domain-containing"/>
    <property type="match status" value="1"/>
</dbReference>
<evidence type="ECO:0000256" key="6">
    <source>
        <dbReference type="ARBA" id="ARBA00023014"/>
    </source>
</evidence>
<dbReference type="Pfam" id="PF13186">
    <property type="entry name" value="SPASM"/>
    <property type="match status" value="1"/>
</dbReference>
<dbReference type="InterPro" id="IPR006638">
    <property type="entry name" value="Elp3/MiaA/NifB-like_rSAM"/>
</dbReference>
<protein>
    <recommendedName>
        <fullName evidence="12">Mycofactocin maturase MftC</fullName>
        <ecNumber evidence="10">1.3.98.7</ecNumber>
        <ecNumber evidence="11">4.1.99.26</ecNumber>
    </recommendedName>
    <alternativeName>
        <fullName evidence="14">[Mycofactocin precursor peptide]-pyrrolidinone derivative synthase</fullName>
    </alternativeName>
    <alternativeName>
        <fullName evidence="13">[Mycofactocin precursor peptide]-tyrosine decarboxylase</fullName>
    </alternativeName>
</protein>
<dbReference type="PANTHER" id="PTHR11228:SF7">
    <property type="entry name" value="PQQA PEPTIDE CYCLASE"/>
    <property type="match status" value="1"/>
</dbReference>
<dbReference type="RefSeq" id="WP_084493130.1">
    <property type="nucleotide sequence ID" value="NZ_JAAXOT010000004.1"/>
</dbReference>
<dbReference type="FunFam" id="3.20.20.70:FF:000188">
    <property type="entry name" value="Mycofactocin radical SAM maturase MftC"/>
    <property type="match status" value="1"/>
</dbReference>
<dbReference type="InterPro" id="IPR007197">
    <property type="entry name" value="rSAM"/>
</dbReference>
<dbReference type="PROSITE" id="PS51918">
    <property type="entry name" value="RADICAL_SAM"/>
    <property type="match status" value="1"/>
</dbReference>
<keyword evidence="5" id="KW-0408">Iron</keyword>
<reference evidence="17 18" key="1">
    <citation type="submission" date="2020-04" db="EMBL/GenBank/DDBJ databases">
        <title>MicrobeNet Type strains.</title>
        <authorList>
            <person name="Nicholson A.C."/>
        </authorList>
    </citation>
    <scope>NUCLEOTIDE SEQUENCE [LARGE SCALE GENOMIC DNA]</scope>
    <source>
        <strain evidence="17 18">JCM 3332</strain>
    </source>
</reference>
<evidence type="ECO:0000256" key="11">
    <source>
        <dbReference type="ARBA" id="ARBA00066804"/>
    </source>
</evidence>
<evidence type="ECO:0000256" key="3">
    <source>
        <dbReference type="ARBA" id="ARBA00022691"/>
    </source>
</evidence>
<evidence type="ECO:0000256" key="9">
    <source>
        <dbReference type="ARBA" id="ARBA00051925"/>
    </source>
</evidence>
<evidence type="ECO:0000256" key="8">
    <source>
        <dbReference type="ARBA" id="ARBA00051525"/>
    </source>
</evidence>
<sequence>MLDLETRWQLHPRVALRPEPFGALLYHFGTRKLSFLKNPRIVEIVRSLPGHTSARAAIRAAGIGDSAADPYVQALANLAESDMIQQAPETAALAESAPFSGVGPADPAVRLVDRFESGLAAPICLTWELTYACNLSCVHCLSSSGRRDPNELSTEQCKALIDEFQRMQVFYVNIGGGEPTVRPDFWELVDYATSHDVGVKFSTNGVRITPEVAQRLAASDYVDVQISLDGADAEVNDAVRGPGSYDTAIRALENLANAGFKDAKLSVVATRHNIDQLDQFKEIADRYGATLRLTRLRPSGRGADVWDELHPLPEQQRTLYDWLVRNGEGVLTGDSFFHLSAYGEALPGLNMCGAGRVVCLVDPLGDVYACPFAIHERFHAGNVVTDGGFATVWRDSELFNELREPSGGGACTKCAHYDSCRGGCMAAKFFTGLPADGPDPECVQGYGEAALADTGRIIPRPAVDHSRKSAPRRQRSGGPVPLTLLPPAKRPARACDESPLV</sequence>
<dbReference type="EMBL" id="JAAXOT010000004">
    <property type="protein sequence ID" value="NKY56674.1"/>
    <property type="molecule type" value="Genomic_DNA"/>
</dbReference>
<dbReference type="NCBIfam" id="TIGR03962">
    <property type="entry name" value="mycofact_rSAM"/>
    <property type="match status" value="1"/>
</dbReference>
<dbReference type="EC" id="4.1.99.26" evidence="11"/>
<dbReference type="InterPro" id="IPR023850">
    <property type="entry name" value="MftB"/>
</dbReference>
<comment type="catalytic activity">
    <reaction evidence="9">
        <text>[mycofactocin precursor peptide]-C-terminal glycyl-N-{[2-(4-hydroxyphenyl)ethenyl]-3-methylbutanamide} + AH2 + S-adenosyl-L-methionine = [mycofactocin precursor peptide]-C-terminal glycyl-N-{5-[(4-hydroxyphenyl)methyl]-4,4-dimethyl-2-oxopyrrolidin-3-yl}acetamide + 5'-deoxyadenosine + L-methionine + A + H(+)</text>
        <dbReference type="Rhea" id="RHEA:65500"/>
        <dbReference type="Rhea" id="RHEA-COMP:16816"/>
        <dbReference type="Rhea" id="RHEA-COMP:16818"/>
        <dbReference type="ChEBI" id="CHEBI:13193"/>
        <dbReference type="ChEBI" id="CHEBI:15378"/>
        <dbReference type="ChEBI" id="CHEBI:17319"/>
        <dbReference type="ChEBI" id="CHEBI:17499"/>
        <dbReference type="ChEBI" id="CHEBI:57844"/>
        <dbReference type="ChEBI" id="CHEBI:59789"/>
        <dbReference type="ChEBI" id="CHEBI:156517"/>
        <dbReference type="ChEBI" id="CHEBI:156518"/>
        <dbReference type="EC" id="4.1.99.26"/>
    </reaction>
</comment>
<evidence type="ECO:0000256" key="13">
    <source>
        <dbReference type="ARBA" id="ARBA00077306"/>
    </source>
</evidence>
<dbReference type="Gene3D" id="3.20.20.70">
    <property type="entry name" value="Aldolase class I"/>
    <property type="match status" value="1"/>
</dbReference>
<dbReference type="SFLD" id="SFLDG01067">
    <property type="entry name" value="SPASM/twitch_domain_containing"/>
    <property type="match status" value="1"/>
</dbReference>
<dbReference type="InterPro" id="IPR034480">
    <property type="entry name" value="Heme_synthase-like"/>
</dbReference>
<feature type="region of interest" description="Disordered" evidence="15">
    <location>
        <begin position="457"/>
        <end position="501"/>
    </location>
</feature>
<keyword evidence="7" id="KW-0456">Lyase</keyword>
<evidence type="ECO:0000256" key="5">
    <source>
        <dbReference type="ARBA" id="ARBA00023004"/>
    </source>
</evidence>
<dbReference type="InterPro" id="IPR013785">
    <property type="entry name" value="Aldolase_TIM"/>
</dbReference>
<dbReference type="PANTHER" id="PTHR11228">
    <property type="entry name" value="RADICAL SAM DOMAIN PROTEIN"/>
    <property type="match status" value="1"/>
</dbReference>